<reference evidence="2 3" key="1">
    <citation type="submission" date="2019-04" db="EMBL/GenBank/DDBJ databases">
        <title>Aspergillus burnettii sp. nov., novel species from soil in southeast Queensland.</title>
        <authorList>
            <person name="Gilchrist C.L.M."/>
            <person name="Pitt J.I."/>
            <person name="Lange L."/>
            <person name="Lacey H.J."/>
            <person name="Vuong D."/>
            <person name="Midgley D.J."/>
            <person name="Greenfield P."/>
            <person name="Bradbury M."/>
            <person name="Lacey E."/>
            <person name="Busk P.K."/>
            <person name="Pilgaard B."/>
            <person name="Chooi Y.H."/>
            <person name="Piggott A.M."/>
        </authorList>
    </citation>
    <scope>NUCLEOTIDE SEQUENCE [LARGE SCALE GENOMIC DNA]</scope>
    <source>
        <strain evidence="2 3">FRR 5400</strain>
    </source>
</reference>
<dbReference type="Proteomes" id="UP000541154">
    <property type="component" value="Unassembled WGS sequence"/>
</dbReference>
<sequence>MSTKALIAQRAACTSPSEPRVHAGRVKYVPTCQWSDIGFAFERIHTNGAQKTGFAWLASFSVALVLASIPKATETALYLVACLSDWNIFNSASLRGIFLRNNISFSLAFVAIPGIVRHAVQRPASFLHHPLFFTLSRPPVAIFHQRELLVDITARYYQRTSSKGDAFQIQKTRIQSASAKMAVPQTNNQPDNMDVKPTHRHTHEHTLFAMGQHTKHLGRADPRRQARGNQVELQEMACQNDPP</sequence>
<proteinExistence type="predicted"/>
<dbReference type="EMBL" id="SPNV01000164">
    <property type="protein sequence ID" value="KAF5859447.1"/>
    <property type="molecule type" value="Genomic_DNA"/>
</dbReference>
<protein>
    <submittedName>
        <fullName evidence="2">Uncharacterized protein</fullName>
    </submittedName>
</protein>
<accession>A0A8H6A0V2</accession>
<evidence type="ECO:0000313" key="2">
    <source>
        <dbReference type="EMBL" id="KAF5859447.1"/>
    </source>
</evidence>
<evidence type="ECO:0000256" key="1">
    <source>
        <dbReference type="SAM" id="MobiDB-lite"/>
    </source>
</evidence>
<comment type="caution">
    <text evidence="2">The sequence shown here is derived from an EMBL/GenBank/DDBJ whole genome shotgun (WGS) entry which is preliminary data.</text>
</comment>
<dbReference type="AlphaFoldDB" id="A0A8H6A0V2"/>
<name>A0A8H6A0V2_PETAA</name>
<gene>
    <name evidence="2" type="ORF">ETB97_002848</name>
</gene>
<evidence type="ECO:0000313" key="3">
    <source>
        <dbReference type="Proteomes" id="UP000541154"/>
    </source>
</evidence>
<keyword evidence="3" id="KW-1185">Reference proteome</keyword>
<feature type="region of interest" description="Disordered" evidence="1">
    <location>
        <begin position="215"/>
        <end position="243"/>
    </location>
</feature>
<organism evidence="2 3">
    <name type="scientific">Petromyces alliaceus</name>
    <name type="common">Aspergillus alliaceus</name>
    <dbReference type="NCBI Taxonomy" id="209559"/>
    <lineage>
        <taxon>Eukaryota</taxon>
        <taxon>Fungi</taxon>
        <taxon>Dikarya</taxon>
        <taxon>Ascomycota</taxon>
        <taxon>Pezizomycotina</taxon>
        <taxon>Eurotiomycetes</taxon>
        <taxon>Eurotiomycetidae</taxon>
        <taxon>Eurotiales</taxon>
        <taxon>Aspergillaceae</taxon>
        <taxon>Aspergillus</taxon>
        <taxon>Aspergillus subgen. Circumdati</taxon>
    </lineage>
</organism>